<reference evidence="2 3" key="1">
    <citation type="submission" date="2014-02" db="EMBL/GenBank/DDBJ databases">
        <title>Transposable element dynamics among asymbiotic and ectomycorrhizal Amanita fungi.</title>
        <authorList>
            <consortium name="DOE Joint Genome Institute"/>
            <person name="Hess J."/>
            <person name="Skrede I."/>
            <person name="Wolfe B."/>
            <person name="LaButti K."/>
            <person name="Ohm R.A."/>
            <person name="Grigoriev I.V."/>
            <person name="Pringle A."/>
        </authorList>
    </citation>
    <scope>NUCLEOTIDE SEQUENCE [LARGE SCALE GENOMIC DNA]</scope>
    <source>
        <strain evidence="2 3">SKay4041</strain>
    </source>
</reference>
<name>A0A2A9NCM4_9AGAR</name>
<dbReference type="EMBL" id="KZ302089">
    <property type="protein sequence ID" value="PFH47828.1"/>
    <property type="molecule type" value="Genomic_DNA"/>
</dbReference>
<keyword evidence="3" id="KW-1185">Reference proteome</keyword>
<feature type="compositionally biased region" description="Basic and acidic residues" evidence="1">
    <location>
        <begin position="55"/>
        <end position="65"/>
    </location>
</feature>
<dbReference type="AlphaFoldDB" id="A0A2A9NCM4"/>
<organism evidence="2 3">
    <name type="scientific">Amanita thiersii Skay4041</name>
    <dbReference type="NCBI Taxonomy" id="703135"/>
    <lineage>
        <taxon>Eukaryota</taxon>
        <taxon>Fungi</taxon>
        <taxon>Dikarya</taxon>
        <taxon>Basidiomycota</taxon>
        <taxon>Agaricomycotina</taxon>
        <taxon>Agaricomycetes</taxon>
        <taxon>Agaricomycetidae</taxon>
        <taxon>Agaricales</taxon>
        <taxon>Pluteineae</taxon>
        <taxon>Amanitaceae</taxon>
        <taxon>Amanita</taxon>
    </lineage>
</organism>
<feature type="compositionally biased region" description="Polar residues" evidence="1">
    <location>
        <begin position="111"/>
        <end position="124"/>
    </location>
</feature>
<protein>
    <submittedName>
        <fullName evidence="2">Uncharacterized protein</fullName>
    </submittedName>
</protein>
<sequence>MEELSFAVVTLALKSQPMYLRTRYLLTAALARRPSIQACQLNTTSVSCYPTSQKHSTDAYNKDDTDTSPPDDTHLFQVDPTADIQTPTTPLSGEWSHAGVKTAEYEHVDKQSQPYAAPGQSQRYGNIDVWAKDKGPEMSHPGQGPEGTAAGGRKPEGR</sequence>
<evidence type="ECO:0000256" key="1">
    <source>
        <dbReference type="SAM" id="MobiDB-lite"/>
    </source>
</evidence>
<accession>A0A2A9NCM4</accession>
<dbReference type="Proteomes" id="UP000242287">
    <property type="component" value="Unassembled WGS sequence"/>
</dbReference>
<proteinExistence type="predicted"/>
<feature type="region of interest" description="Disordered" evidence="1">
    <location>
        <begin position="106"/>
        <end position="158"/>
    </location>
</feature>
<gene>
    <name evidence="2" type="ORF">AMATHDRAFT_49999</name>
</gene>
<feature type="region of interest" description="Disordered" evidence="1">
    <location>
        <begin position="50"/>
        <end position="94"/>
    </location>
</feature>
<evidence type="ECO:0000313" key="2">
    <source>
        <dbReference type="EMBL" id="PFH47828.1"/>
    </source>
</evidence>
<evidence type="ECO:0000313" key="3">
    <source>
        <dbReference type="Proteomes" id="UP000242287"/>
    </source>
</evidence>
<dbReference type="OrthoDB" id="2687798at2759"/>